<dbReference type="PANTHER" id="PTHR30383">
    <property type="entry name" value="THIOESTERASE 1/PROTEASE 1/LYSOPHOSPHOLIPASE L1"/>
    <property type="match status" value="1"/>
</dbReference>
<feature type="region of interest" description="Disordered" evidence="1">
    <location>
        <begin position="45"/>
        <end position="66"/>
    </location>
</feature>
<dbReference type="AlphaFoldDB" id="A0A5N6MH80"/>
<evidence type="ECO:0000256" key="1">
    <source>
        <dbReference type="SAM" id="MobiDB-lite"/>
    </source>
</evidence>
<dbReference type="Proteomes" id="UP000326852">
    <property type="component" value="Unassembled WGS sequence"/>
</dbReference>
<name>A0A5N6MH80_9MICC</name>
<dbReference type="InterPro" id="IPR013830">
    <property type="entry name" value="SGNH_hydro"/>
</dbReference>
<dbReference type="RefSeq" id="WP_152272879.1">
    <property type="nucleotide sequence ID" value="NZ_VTFX01000005.1"/>
</dbReference>
<accession>A0A5N6MH80</accession>
<dbReference type="InterPro" id="IPR036514">
    <property type="entry name" value="SGNH_hydro_sf"/>
</dbReference>
<dbReference type="Gene3D" id="3.40.50.1110">
    <property type="entry name" value="SGNH hydrolase"/>
    <property type="match status" value="1"/>
</dbReference>
<dbReference type="PANTHER" id="PTHR30383:SF29">
    <property type="entry name" value="SGNH HYDROLASE-TYPE ESTERASE DOMAIN-CONTAINING PROTEIN"/>
    <property type="match status" value="1"/>
</dbReference>
<dbReference type="SUPFAM" id="SSF52266">
    <property type="entry name" value="SGNH hydrolase"/>
    <property type="match status" value="1"/>
</dbReference>
<dbReference type="Pfam" id="PF13472">
    <property type="entry name" value="Lipase_GDSL_2"/>
    <property type="match status" value="1"/>
</dbReference>
<organism evidence="3 4">
    <name type="scientific">Arthrobacter yangruifuii</name>
    <dbReference type="NCBI Taxonomy" id="2606616"/>
    <lineage>
        <taxon>Bacteria</taxon>
        <taxon>Bacillati</taxon>
        <taxon>Actinomycetota</taxon>
        <taxon>Actinomycetes</taxon>
        <taxon>Micrococcales</taxon>
        <taxon>Micrococcaceae</taxon>
        <taxon>Arthrobacter</taxon>
    </lineage>
</organism>
<sequence length="271" mass="28916">MPTRHGRHTSKPRSRRRKRRGRNIVWFLVLALAAGLVSAYALTQSTGTSRADDPRPSSTSAGVTPGAGPALADSVVKIDVLGDSYTAGSVEGGRGAANWTRLVGTRFTDRGDTVELNVMAQPGSGYIARGNAGLHFREIVTLRLREDADVVLVFGSRNDGVQTDDAMYTAAKSLYADIRDRAPSARIIAVGPAWGEESAPDFIRANNEAMARAASEEDVRYVDAIAAGWFAGDSTGLISEDGIHPTDAGHDYLAGKIFPLLADAMREMRTA</sequence>
<protein>
    <recommendedName>
        <fullName evidence="2">SGNH hydrolase-type esterase domain-containing protein</fullName>
    </recommendedName>
</protein>
<comment type="caution">
    <text evidence="3">The sequence shown here is derived from an EMBL/GenBank/DDBJ whole genome shotgun (WGS) entry which is preliminary data.</text>
</comment>
<proteinExistence type="predicted"/>
<evidence type="ECO:0000313" key="4">
    <source>
        <dbReference type="Proteomes" id="UP000326852"/>
    </source>
</evidence>
<dbReference type="InterPro" id="IPR051532">
    <property type="entry name" value="Ester_Hydrolysis_Enzymes"/>
</dbReference>
<evidence type="ECO:0000313" key="3">
    <source>
        <dbReference type="EMBL" id="KAD3515238.1"/>
    </source>
</evidence>
<keyword evidence="4" id="KW-1185">Reference proteome</keyword>
<reference evidence="3 4" key="1">
    <citation type="submission" date="2019-08" db="EMBL/GenBank/DDBJ databases">
        <title>Arthrobacter sp. nov., isolated from plateau pika and Tibetan wild ass.</title>
        <authorList>
            <person name="Ge Y."/>
        </authorList>
    </citation>
    <scope>NUCLEOTIDE SEQUENCE [LARGE SCALE GENOMIC DNA]</scope>
    <source>
        <strain evidence="3 4">785</strain>
    </source>
</reference>
<feature type="domain" description="SGNH hydrolase-type esterase" evidence="2">
    <location>
        <begin position="80"/>
        <end position="251"/>
    </location>
</feature>
<gene>
    <name evidence="3" type="ORF">GD627_13235</name>
</gene>
<evidence type="ECO:0000259" key="2">
    <source>
        <dbReference type="Pfam" id="PF13472"/>
    </source>
</evidence>
<dbReference type="CDD" id="cd00229">
    <property type="entry name" value="SGNH_hydrolase"/>
    <property type="match status" value="1"/>
</dbReference>
<dbReference type="EMBL" id="VTFX01000005">
    <property type="protein sequence ID" value="KAD3515238.1"/>
    <property type="molecule type" value="Genomic_DNA"/>
</dbReference>